<dbReference type="Pfam" id="PF00903">
    <property type="entry name" value="Glyoxalase"/>
    <property type="match status" value="1"/>
</dbReference>
<accession>A0A2A5C801</accession>
<feature type="chain" id="PRO_5013286248" description="VOC domain-containing protein" evidence="1">
    <location>
        <begin position="33"/>
        <end position="287"/>
    </location>
</feature>
<dbReference type="InterPro" id="IPR029068">
    <property type="entry name" value="Glyas_Bleomycin-R_OHBP_Dase"/>
</dbReference>
<reference evidence="4" key="1">
    <citation type="submission" date="2017-08" db="EMBL/GenBank/DDBJ databases">
        <title>A dynamic microbial community with high functional redundancy inhabits the cold, oxic subseafloor aquifer.</title>
        <authorList>
            <person name="Tully B.J."/>
            <person name="Wheat C.G."/>
            <person name="Glazer B.T."/>
            <person name="Huber J.A."/>
        </authorList>
    </citation>
    <scope>NUCLEOTIDE SEQUENCE [LARGE SCALE GENOMIC DNA]</scope>
</reference>
<dbReference type="InterPro" id="IPR037523">
    <property type="entry name" value="VOC_core"/>
</dbReference>
<dbReference type="PROSITE" id="PS51819">
    <property type="entry name" value="VOC"/>
    <property type="match status" value="2"/>
</dbReference>
<dbReference type="SUPFAM" id="SSF54593">
    <property type="entry name" value="Glyoxalase/Bleomycin resistance protein/Dihydroxybiphenyl dioxygenase"/>
    <property type="match status" value="2"/>
</dbReference>
<dbReference type="CDD" id="cd06587">
    <property type="entry name" value="VOC"/>
    <property type="match status" value="2"/>
</dbReference>
<name>A0A2A5C801_9GAMM</name>
<evidence type="ECO:0000313" key="4">
    <source>
        <dbReference type="Proteomes" id="UP000228987"/>
    </source>
</evidence>
<gene>
    <name evidence="3" type="ORF">COA71_12610</name>
</gene>
<dbReference type="Proteomes" id="UP000228987">
    <property type="component" value="Unassembled WGS sequence"/>
</dbReference>
<feature type="domain" description="VOC" evidence="2">
    <location>
        <begin position="161"/>
        <end position="283"/>
    </location>
</feature>
<feature type="signal peptide" evidence="1">
    <location>
        <begin position="1"/>
        <end position="32"/>
    </location>
</feature>
<comment type="caution">
    <text evidence="3">The sequence shown here is derived from an EMBL/GenBank/DDBJ whole genome shotgun (WGS) entry which is preliminary data.</text>
</comment>
<evidence type="ECO:0000259" key="2">
    <source>
        <dbReference type="PROSITE" id="PS51819"/>
    </source>
</evidence>
<keyword evidence="1" id="KW-0732">Signal</keyword>
<evidence type="ECO:0000256" key="1">
    <source>
        <dbReference type="SAM" id="SignalP"/>
    </source>
</evidence>
<evidence type="ECO:0000313" key="3">
    <source>
        <dbReference type="EMBL" id="PCJ40004.1"/>
    </source>
</evidence>
<sequence>MSLFIELKLGRIFKTVSAYAVMGWLLSPSALAQLASPDETGLAYGHVHLNVPNIEEHLEIWLEHFDGDLITIGSSRAVKFPNFILMLNEQAPSLSSIETAMHHFGFKLRNIGKFIDKWEAAGFEMGPIFTGAEGYINAYVTLPGGVEVELQEDQSLYKEFTGYHIHYSTEGYEELLAWYIEVFNLEAQARGTIQSATNVPGMNLSYGQLGARPFELGEGPFAGTDGTAIDHVGFEIVNLEAFCRELEAKGIVFDQAYQWIDALGFASASFTDPGGVKVELTEGLRSF</sequence>
<dbReference type="InterPro" id="IPR004360">
    <property type="entry name" value="Glyas_Fos-R_dOase_dom"/>
</dbReference>
<dbReference type="Gene3D" id="3.10.180.10">
    <property type="entry name" value="2,3-Dihydroxybiphenyl 1,2-Dioxygenase, domain 1"/>
    <property type="match status" value="2"/>
</dbReference>
<dbReference type="AlphaFoldDB" id="A0A2A5C801"/>
<protein>
    <recommendedName>
        <fullName evidence="2">VOC domain-containing protein</fullName>
    </recommendedName>
</protein>
<organism evidence="3 4">
    <name type="scientific">SAR86 cluster bacterium</name>
    <dbReference type="NCBI Taxonomy" id="2030880"/>
    <lineage>
        <taxon>Bacteria</taxon>
        <taxon>Pseudomonadati</taxon>
        <taxon>Pseudomonadota</taxon>
        <taxon>Gammaproteobacteria</taxon>
        <taxon>SAR86 cluster</taxon>
    </lineage>
</organism>
<proteinExistence type="predicted"/>
<feature type="domain" description="VOC" evidence="2">
    <location>
        <begin position="43"/>
        <end position="153"/>
    </location>
</feature>
<dbReference type="EMBL" id="NVWI01000011">
    <property type="protein sequence ID" value="PCJ40004.1"/>
    <property type="molecule type" value="Genomic_DNA"/>
</dbReference>